<reference evidence="2" key="2">
    <citation type="submission" date="2016-07" db="EMBL/GenBank/DDBJ databases">
        <authorList>
            <person name="Kauffman K."/>
            <person name="Arevalo P."/>
            <person name="Polz M.F."/>
        </authorList>
    </citation>
    <scope>NUCLEOTIDE SEQUENCE</scope>
    <source>
        <strain evidence="2">10N.222.49.A5</strain>
    </source>
</reference>
<comment type="caution">
    <text evidence="2">The sequence shown here is derived from an EMBL/GenBank/DDBJ whole genome shotgun (WGS) entry which is preliminary data.</text>
</comment>
<dbReference type="EMBL" id="JABCJR010000024">
    <property type="protein sequence ID" value="NMR70875.1"/>
    <property type="molecule type" value="Genomic_DNA"/>
</dbReference>
<accession>A0AAP8MTP5</accession>
<evidence type="ECO:0000313" key="3">
    <source>
        <dbReference type="Proteomes" id="UP000235611"/>
    </source>
</evidence>
<dbReference type="Proteomes" id="UP000235611">
    <property type="component" value="Unassembled WGS sequence"/>
</dbReference>
<reference evidence="1 4" key="4">
    <citation type="submission" date="2020-04" db="EMBL/GenBank/DDBJ databases">
        <title>WGS-Seq of Vibrio isolated by the O'Toole Lab.</title>
        <authorList>
            <person name="Mckone K.P."/>
            <person name="Whitaker R."/>
            <person name="Sevigney J.L."/>
            <person name="Herring J.B."/>
            <person name="O'Toole G."/>
        </authorList>
    </citation>
    <scope>NUCLEOTIDE SEQUENCE [LARGE SCALE GENOMIC DNA]</scope>
    <source>
        <strain evidence="1 4">BS_02</strain>
    </source>
</reference>
<evidence type="ECO:0008006" key="5">
    <source>
        <dbReference type="Google" id="ProtNLM"/>
    </source>
</evidence>
<protein>
    <recommendedName>
        <fullName evidence="5">Glycosyltransferase</fullName>
    </recommendedName>
</protein>
<sequence length="293" mass="33732">MRIFLLNDKAEYNINYRSGLMNELNSRGLKFKSIGLLDSVFSFSYYMISLMLFDRFFISSNIKSNIVFMLFFWRKGVVIINGMGRKRKSHLFRLFIRLLLKINVRKKIVFQNYADYRYFSFLAKSKYYWVPGSGGNARSLGQSENIVVVSRDSKLPLIASSISSAFNLIDEESKVVLVGCSKCKVQDYFQGEQVIGTGFLPQNDIFSAGYRFFQPSGYGEGIPHTLVDALCSSMQVYIYKSDYIKFGLHRLDFKYSVVDGLLLELNYNVQQASSLSEKVISLKYLELVDDFEI</sequence>
<reference evidence="2" key="3">
    <citation type="journal article" date="2018" name="Nature">
        <title>A major lineage of non-tailed dsDNA viruses as unrecognized killers of marine bacteria.</title>
        <authorList>
            <person name="Kauffman K.M."/>
            <person name="Hussain F.A."/>
            <person name="Yang J."/>
            <person name="Arevalo P."/>
            <person name="Brown J.M."/>
            <person name="Chang W.K."/>
            <person name="VanInsberghe D."/>
            <person name="Elsherbini J."/>
            <person name="Sharma R.S."/>
            <person name="Cutler M.B."/>
            <person name="Kelly L."/>
            <person name="Polz M.F."/>
        </authorList>
    </citation>
    <scope>NUCLEOTIDE SEQUENCE</scope>
    <source>
        <strain evidence="2">10N.222.49.A5</strain>
    </source>
</reference>
<name>A0AAP8MTP5_9VIBR</name>
<proteinExistence type="predicted"/>
<organism evidence="2 3">
    <name type="scientific">Vibrio breoganii</name>
    <dbReference type="NCBI Taxonomy" id="553239"/>
    <lineage>
        <taxon>Bacteria</taxon>
        <taxon>Pseudomonadati</taxon>
        <taxon>Pseudomonadota</taxon>
        <taxon>Gammaproteobacteria</taxon>
        <taxon>Vibrionales</taxon>
        <taxon>Vibrionaceae</taxon>
        <taxon>Vibrio</taxon>
    </lineage>
</organism>
<dbReference type="AlphaFoldDB" id="A0AAP8MTP5"/>
<reference evidence="3" key="1">
    <citation type="submission" date="2016-07" db="EMBL/GenBank/DDBJ databases">
        <title>Nontailed viruses are major unrecognized killers of bacteria in the ocean.</title>
        <authorList>
            <person name="Kauffman K."/>
            <person name="Hussain F."/>
            <person name="Yang J."/>
            <person name="Arevalo P."/>
            <person name="Brown J."/>
            <person name="Cutler M."/>
            <person name="Kelly L."/>
            <person name="Polz M.F."/>
        </authorList>
    </citation>
    <scope>NUCLEOTIDE SEQUENCE [LARGE SCALE GENOMIC DNA]</scope>
    <source>
        <strain evidence="3">10N.222.49.A5</strain>
    </source>
</reference>
<evidence type="ECO:0000313" key="1">
    <source>
        <dbReference type="EMBL" id="NMR70875.1"/>
    </source>
</evidence>
<keyword evidence="4" id="KW-1185">Reference proteome</keyword>
<evidence type="ECO:0000313" key="4">
    <source>
        <dbReference type="Proteomes" id="UP000590068"/>
    </source>
</evidence>
<dbReference type="Proteomes" id="UP000590068">
    <property type="component" value="Unassembled WGS sequence"/>
</dbReference>
<dbReference type="RefSeq" id="WP_102443336.1">
    <property type="nucleotide sequence ID" value="NZ_JABBXC010000021.1"/>
</dbReference>
<gene>
    <name evidence="2" type="ORF">BCS93_18515</name>
    <name evidence="1" type="ORF">HJ568_13050</name>
</gene>
<dbReference type="EMBL" id="MDBO01000136">
    <property type="protein sequence ID" value="PMP05663.1"/>
    <property type="molecule type" value="Genomic_DNA"/>
</dbReference>
<evidence type="ECO:0000313" key="2">
    <source>
        <dbReference type="EMBL" id="PMP05663.1"/>
    </source>
</evidence>